<dbReference type="RefSeq" id="XP_008784830.2">
    <property type="nucleotide sequence ID" value="XM_008786608.3"/>
</dbReference>
<reference evidence="3" key="1">
    <citation type="journal article" date="2019" name="Nat. Commun.">
        <title>Genome-wide association mapping of date palm fruit traits.</title>
        <authorList>
            <person name="Hazzouri K.M."/>
            <person name="Gros-Balthazard M."/>
            <person name="Flowers J.M."/>
            <person name="Copetti D."/>
            <person name="Lemansour A."/>
            <person name="Lebrun M."/>
            <person name="Masmoudi K."/>
            <person name="Ferrand S."/>
            <person name="Dhar M.I."/>
            <person name="Fresquez Z.A."/>
            <person name="Rosas U."/>
            <person name="Zhang J."/>
            <person name="Talag J."/>
            <person name="Lee S."/>
            <person name="Kudrna D."/>
            <person name="Powell R.F."/>
            <person name="Leitch I.J."/>
            <person name="Krueger R.R."/>
            <person name="Wing R.A."/>
            <person name="Amiri K.M.A."/>
            <person name="Purugganan M.D."/>
        </authorList>
    </citation>
    <scope>NUCLEOTIDE SEQUENCE [LARGE SCALE GENOMIC DNA]</scope>
    <source>
        <strain evidence="3">cv. Khalas</strain>
    </source>
</reference>
<evidence type="ECO:0000256" key="1">
    <source>
        <dbReference type="SAM" id="Coils"/>
    </source>
</evidence>
<evidence type="ECO:0000313" key="3">
    <source>
        <dbReference type="Proteomes" id="UP000228380"/>
    </source>
</evidence>
<proteinExistence type="predicted"/>
<dbReference type="PANTHER" id="PTHR38378">
    <property type="entry name" value="MYOSIN HEAVY CHAIN-LIKE PROTEIN"/>
    <property type="match status" value="1"/>
</dbReference>
<feature type="region of interest" description="Disordered" evidence="2">
    <location>
        <begin position="1"/>
        <end position="21"/>
    </location>
</feature>
<dbReference type="GeneID" id="103703677"/>
<dbReference type="PANTHER" id="PTHR38378:SF3">
    <property type="entry name" value="MYOSIN HEAVY CHAIN-LIKE PROTEIN"/>
    <property type="match status" value="1"/>
</dbReference>
<reference evidence="4" key="2">
    <citation type="submission" date="2025-08" db="UniProtKB">
        <authorList>
            <consortium name="RefSeq"/>
        </authorList>
    </citation>
    <scope>IDENTIFICATION</scope>
    <source>
        <tissue evidence="4">Young leaves</tissue>
    </source>
</reference>
<keyword evidence="3" id="KW-1185">Reference proteome</keyword>
<sequence>MSKLAMKSSSESLPLPLGELSNDSTLEEEHTMHVSLSLSLISAARADAKLLLNLIHDHTHASKEDDVRKPQRVTGMMAIFDDIKSRLDRYQVPRKREAELRRCNTDLRRGFPPKEKKPQDRIAEENCKLRKELNSSMTARKNLESMFASLGKEKAIMAAELARKVQELIDTEELLDDLKAQNETLTEKVKACVAEHKARRNSIGIPGDSPLQERNKVLSEQLLKSLDGYRSMKRKLKEAQEENARIASKMAAAAAEVAAGIEMIHGLRERIGKGGEGVAGIDEELAAVERMLVRSHGKLAKGSPKSGESVKPVADLPADKPSGLAAGE</sequence>
<dbReference type="Proteomes" id="UP000228380">
    <property type="component" value="Chromosome 16"/>
</dbReference>
<feature type="region of interest" description="Disordered" evidence="2">
    <location>
        <begin position="296"/>
        <end position="328"/>
    </location>
</feature>
<dbReference type="OrthoDB" id="1897593at2759"/>
<organism evidence="3 4">
    <name type="scientific">Phoenix dactylifera</name>
    <name type="common">Date palm</name>
    <dbReference type="NCBI Taxonomy" id="42345"/>
    <lineage>
        <taxon>Eukaryota</taxon>
        <taxon>Viridiplantae</taxon>
        <taxon>Streptophyta</taxon>
        <taxon>Embryophyta</taxon>
        <taxon>Tracheophyta</taxon>
        <taxon>Spermatophyta</taxon>
        <taxon>Magnoliopsida</taxon>
        <taxon>Liliopsida</taxon>
        <taxon>Arecaceae</taxon>
        <taxon>Coryphoideae</taxon>
        <taxon>Phoeniceae</taxon>
        <taxon>Phoenix</taxon>
    </lineage>
</organism>
<feature type="coiled-coil region" evidence="1">
    <location>
        <begin position="161"/>
        <end position="195"/>
    </location>
</feature>
<dbReference type="AlphaFoldDB" id="A0A8B7BT16"/>
<gene>
    <name evidence="4" type="primary">LOC103703677</name>
</gene>
<evidence type="ECO:0000256" key="2">
    <source>
        <dbReference type="SAM" id="MobiDB-lite"/>
    </source>
</evidence>
<feature type="compositionally biased region" description="Low complexity" evidence="2">
    <location>
        <begin position="8"/>
        <end position="21"/>
    </location>
</feature>
<name>A0A8B7BT16_PHODC</name>
<accession>A0A8B7BT16</accession>
<protein>
    <submittedName>
        <fullName evidence="4">Uncharacterized protein LOC103703677 isoform X1</fullName>
    </submittedName>
</protein>
<evidence type="ECO:0000313" key="4">
    <source>
        <dbReference type="RefSeq" id="XP_008784830.2"/>
    </source>
</evidence>
<keyword evidence="1" id="KW-0175">Coiled coil</keyword>
<feature type="coiled-coil region" evidence="1">
    <location>
        <begin position="229"/>
        <end position="256"/>
    </location>
</feature>